<dbReference type="EMBL" id="SNZR01000011">
    <property type="protein sequence ID" value="TDR94169.1"/>
    <property type="molecule type" value="Genomic_DNA"/>
</dbReference>
<evidence type="ECO:0000313" key="2">
    <source>
        <dbReference type="Proteomes" id="UP000295122"/>
    </source>
</evidence>
<dbReference type="Proteomes" id="UP000295122">
    <property type="component" value="Unassembled WGS sequence"/>
</dbReference>
<name>A0A4V3DYW0_9HYPH</name>
<protein>
    <submittedName>
        <fullName evidence="1">Uncharacterized protein</fullName>
    </submittedName>
</protein>
<organism evidence="1 2">
    <name type="scientific">Enterovirga rhinocerotis</name>
    <dbReference type="NCBI Taxonomy" id="1339210"/>
    <lineage>
        <taxon>Bacteria</taxon>
        <taxon>Pseudomonadati</taxon>
        <taxon>Pseudomonadota</taxon>
        <taxon>Alphaproteobacteria</taxon>
        <taxon>Hyphomicrobiales</taxon>
        <taxon>Methylobacteriaceae</taxon>
        <taxon>Enterovirga</taxon>
    </lineage>
</organism>
<comment type="caution">
    <text evidence="1">The sequence shown here is derived from an EMBL/GenBank/DDBJ whole genome shotgun (WGS) entry which is preliminary data.</text>
</comment>
<gene>
    <name evidence="1" type="ORF">EV668_1446</name>
</gene>
<accession>A0A4V3DYW0</accession>
<reference evidence="1 2" key="1">
    <citation type="submission" date="2019-03" db="EMBL/GenBank/DDBJ databases">
        <title>Genomic Encyclopedia of Type Strains, Phase IV (KMG-IV): sequencing the most valuable type-strain genomes for metagenomic binning, comparative biology and taxonomic classification.</title>
        <authorList>
            <person name="Goeker M."/>
        </authorList>
    </citation>
    <scope>NUCLEOTIDE SEQUENCE [LARGE SCALE GENOMIC DNA]</scope>
    <source>
        <strain evidence="1 2">DSM 25903</strain>
    </source>
</reference>
<keyword evidence="2" id="KW-1185">Reference proteome</keyword>
<dbReference type="AlphaFoldDB" id="A0A4V3DYW0"/>
<sequence>MSLSRTFRGHVHRLGDVNKGLGSYRRPTLIVELDAAEAAALAEQLGPEPLRARNLPIVFALGEAAGALATIRDELQPAERQDEPPALEIELLRAILAQLVALNAMMRALDVKPLEKAAGDIARAIGGAGAGRML</sequence>
<proteinExistence type="predicted"/>
<evidence type="ECO:0000313" key="1">
    <source>
        <dbReference type="EMBL" id="TDR94169.1"/>
    </source>
</evidence>
<dbReference type="RefSeq" id="WP_133769089.1">
    <property type="nucleotide sequence ID" value="NZ_SNZR01000011.1"/>
</dbReference>